<dbReference type="Proteomes" id="UP000005239">
    <property type="component" value="Unassembled WGS sequence"/>
</dbReference>
<dbReference type="Pfam" id="PF10327">
    <property type="entry name" value="7TM_GPCR_Sri"/>
    <property type="match status" value="2"/>
</dbReference>
<evidence type="ECO:0000313" key="1">
    <source>
        <dbReference type="EnsemblMetazoa" id="PPA38172.1"/>
    </source>
</evidence>
<dbReference type="PANTHER" id="PTHR45830:SF15">
    <property type="entry name" value="SERPENTINE RECEPTOR, CLASS I"/>
    <property type="match status" value="1"/>
</dbReference>
<accession>A0A2A6B4N7</accession>
<name>A0A2A6B4N7_PRIPA</name>
<organism evidence="1 2">
    <name type="scientific">Pristionchus pacificus</name>
    <name type="common">Parasitic nematode worm</name>
    <dbReference type="NCBI Taxonomy" id="54126"/>
    <lineage>
        <taxon>Eukaryota</taxon>
        <taxon>Metazoa</taxon>
        <taxon>Ecdysozoa</taxon>
        <taxon>Nematoda</taxon>
        <taxon>Chromadorea</taxon>
        <taxon>Rhabditida</taxon>
        <taxon>Rhabditina</taxon>
        <taxon>Diplogasteromorpha</taxon>
        <taxon>Diplogasteroidea</taxon>
        <taxon>Neodiplogasteridae</taxon>
        <taxon>Pristionchus</taxon>
    </lineage>
</organism>
<protein>
    <submittedName>
        <fullName evidence="1">Sri-57</fullName>
    </submittedName>
</protein>
<reference evidence="1" key="2">
    <citation type="submission" date="2022-06" db="UniProtKB">
        <authorList>
            <consortium name="EnsemblMetazoa"/>
        </authorList>
    </citation>
    <scope>IDENTIFICATION</scope>
    <source>
        <strain evidence="1">PS312</strain>
    </source>
</reference>
<dbReference type="AlphaFoldDB" id="A0A2A6B4N7"/>
<keyword evidence="2" id="KW-1185">Reference proteome</keyword>
<proteinExistence type="predicted"/>
<dbReference type="OrthoDB" id="5799746at2759"/>
<dbReference type="InterPro" id="IPR019429">
    <property type="entry name" value="7TM_GPCR_serpentine_rcpt_Sri"/>
</dbReference>
<dbReference type="PANTHER" id="PTHR45830">
    <property type="entry name" value="SERPENTINE RECEPTOR, CLASS I"/>
    <property type="match status" value="1"/>
</dbReference>
<dbReference type="EnsemblMetazoa" id="PPA38172.1">
    <property type="protein sequence ID" value="PPA38172.1"/>
    <property type="gene ID" value="WBGene00276541"/>
</dbReference>
<evidence type="ECO:0000313" key="2">
    <source>
        <dbReference type="Proteomes" id="UP000005239"/>
    </source>
</evidence>
<accession>A0A8R1YTN3</accession>
<sequence>MINFTVNPTLEFAFEWYLYGIGFIVFPLNLYTLYLVFSKTSKRSRTYRYFVIHIQVWCTLVDLHVGLLIMPMPLFPLAGGYCTGLLCRTGLPAHYLAELCYFLLCGTFFSMGLSIFYRHQLILPCGHWLRMGKVKLSALFFLFSIFTQLPSLTYLFCANDKSDYIKYLKENHPAMLWLTQKETWILYDPYAFPMRWIALEVAALSIILPLLYFIIATHLYRGISMATFMSIKTRTLHKRIVMVLIGQVLIFCVFLIIPLPVFIISISNRSNFDDDRKSLRNAIMINFTVNPILEHAFEWYLYGIGTIVLTLNLFTMYLICSKTPKHSRTYRYFVLQIQLSAIWSTLVDLNAGLVMPMPLFPLPGGYCTGLLCRAGISTHYLVVLCFFVLFGTFFSMGLSIFYRHQLILPRGHWLRIRKEVLSTLFALFCILIQAPSFTLLLGIAHDGMNIQYLEENHPAMLWLAKKDNWVVYDPNSLTLRLGCYEVAALSIILPTLYFGIALHLYRGISLATFMSIKTRTLHTRIVMVLIGQVLIFCVFLIIPFPIFILSMYTEQIGHEINLSLFAMLLLYSWTHSIVLIATTPSYQAAVSKSFHSLFSKFICRTVYDEESRTLRLVTKATSNEDILL</sequence>
<gene>
    <name evidence="1" type="primary">WBGene00276541</name>
</gene>
<reference evidence="2" key="1">
    <citation type="journal article" date="2008" name="Nat. Genet.">
        <title>The Pristionchus pacificus genome provides a unique perspective on nematode lifestyle and parasitism.</title>
        <authorList>
            <person name="Dieterich C."/>
            <person name="Clifton S.W."/>
            <person name="Schuster L.N."/>
            <person name="Chinwalla A."/>
            <person name="Delehaunty K."/>
            <person name="Dinkelacker I."/>
            <person name="Fulton L."/>
            <person name="Fulton R."/>
            <person name="Godfrey J."/>
            <person name="Minx P."/>
            <person name="Mitreva M."/>
            <person name="Roeseler W."/>
            <person name="Tian H."/>
            <person name="Witte H."/>
            <person name="Yang S.P."/>
            <person name="Wilson R.K."/>
            <person name="Sommer R.J."/>
        </authorList>
    </citation>
    <scope>NUCLEOTIDE SEQUENCE [LARGE SCALE GENOMIC DNA]</scope>
    <source>
        <strain evidence="2">PS312</strain>
    </source>
</reference>